<dbReference type="GO" id="GO:0002100">
    <property type="term" value="P:tRNA wobble adenosine to inosine editing"/>
    <property type="evidence" value="ECO:0007669"/>
    <property type="project" value="InterPro"/>
</dbReference>
<accession>A0A6A7B6W9</accession>
<dbReference type="InterPro" id="IPR002466">
    <property type="entry name" value="A_deamin"/>
</dbReference>
<dbReference type="GO" id="GO:0043829">
    <property type="term" value="F:tRNA-specific adenosine-37 deaminase activity"/>
    <property type="evidence" value="ECO:0007669"/>
    <property type="project" value="TreeGrafter"/>
</dbReference>
<proteinExistence type="predicted"/>
<dbReference type="Pfam" id="PF02137">
    <property type="entry name" value="A_deamin"/>
    <property type="match status" value="1"/>
</dbReference>
<dbReference type="AlphaFoldDB" id="A0A6A7B6W9"/>
<protein>
    <recommendedName>
        <fullName evidence="1">A to I editase domain-containing protein</fullName>
    </recommendedName>
</protein>
<dbReference type="EMBL" id="MU006308">
    <property type="protein sequence ID" value="KAF2850155.1"/>
    <property type="molecule type" value="Genomic_DNA"/>
</dbReference>
<organism evidence="2 3">
    <name type="scientific">Plenodomus tracheiphilus IPT5</name>
    <dbReference type="NCBI Taxonomy" id="1408161"/>
    <lineage>
        <taxon>Eukaryota</taxon>
        <taxon>Fungi</taxon>
        <taxon>Dikarya</taxon>
        <taxon>Ascomycota</taxon>
        <taxon>Pezizomycotina</taxon>
        <taxon>Dothideomycetes</taxon>
        <taxon>Pleosporomycetidae</taxon>
        <taxon>Pleosporales</taxon>
        <taxon>Pleosporineae</taxon>
        <taxon>Leptosphaeriaceae</taxon>
        <taxon>Plenodomus</taxon>
    </lineage>
</organism>
<evidence type="ECO:0000313" key="2">
    <source>
        <dbReference type="EMBL" id="KAF2850155.1"/>
    </source>
</evidence>
<sequence length="364" mass="39832">MKCLPSNKLPLAQGNILHDWHAEIVAIRAFNRYLLDQCLQLSTPPHTPSDFLRRRTKDEYTAAEPQPFTIKENVHIHMYCSEAPCGDASMELVMSAQEDATPWTTAPPTITSPTSTPDPSSCPFTTTNKTALRGRSNFSHLGAVRCKPSRPDAPPTASKSCTDKLALKQATSLLSSTTSLLISPSNAYIHTLTLPTSQLVPSACERAFSRSGRLHNLLDSSVEGWKGGYKFSPFEVRGTSREFGWSRRMVGGSEKAMPSNLSAVWTPGWQETLIGGVLQGRKQTDPRGASAICRRKMWGLAVQVAGVVGGQTLVGVLGKRKYESLKEDEALEGRRKVKEDMKRGGLQGWVKNIGDDGFSLEENS</sequence>
<dbReference type="GO" id="GO:0003723">
    <property type="term" value="F:RNA binding"/>
    <property type="evidence" value="ECO:0007669"/>
    <property type="project" value="InterPro"/>
</dbReference>
<evidence type="ECO:0000259" key="1">
    <source>
        <dbReference type="PROSITE" id="PS50141"/>
    </source>
</evidence>
<dbReference type="OrthoDB" id="10268011at2759"/>
<dbReference type="PANTHER" id="PTHR47803:SF1">
    <property type="entry name" value="TRNA-SPECIFIC ADENOSINE DEAMINASE 1"/>
    <property type="match status" value="1"/>
</dbReference>
<keyword evidence="3" id="KW-1185">Reference proteome</keyword>
<gene>
    <name evidence="2" type="ORF">T440DRAFT_115455</name>
</gene>
<name>A0A6A7B6W9_9PLEO</name>
<dbReference type="InterPro" id="IPR042935">
    <property type="entry name" value="Tad1"/>
</dbReference>
<dbReference type="Proteomes" id="UP000799423">
    <property type="component" value="Unassembled WGS sequence"/>
</dbReference>
<dbReference type="SMART" id="SM00552">
    <property type="entry name" value="ADEAMc"/>
    <property type="match status" value="1"/>
</dbReference>
<evidence type="ECO:0000313" key="3">
    <source>
        <dbReference type="Proteomes" id="UP000799423"/>
    </source>
</evidence>
<dbReference type="PANTHER" id="PTHR47803">
    <property type="entry name" value="TRNA-SPECIFIC ADENOSINE DEAMINASE 1"/>
    <property type="match status" value="1"/>
</dbReference>
<feature type="domain" description="A to I editase" evidence="1">
    <location>
        <begin position="1"/>
        <end position="351"/>
    </location>
</feature>
<reference evidence="2" key="1">
    <citation type="submission" date="2020-01" db="EMBL/GenBank/DDBJ databases">
        <authorList>
            <consortium name="DOE Joint Genome Institute"/>
            <person name="Haridas S."/>
            <person name="Albert R."/>
            <person name="Binder M."/>
            <person name="Bloem J."/>
            <person name="Labutti K."/>
            <person name="Salamov A."/>
            <person name="Andreopoulos B."/>
            <person name="Baker S.E."/>
            <person name="Barry K."/>
            <person name="Bills G."/>
            <person name="Bluhm B.H."/>
            <person name="Cannon C."/>
            <person name="Castanera R."/>
            <person name="Culley D.E."/>
            <person name="Daum C."/>
            <person name="Ezra D."/>
            <person name="Gonzalez J.B."/>
            <person name="Henrissat B."/>
            <person name="Kuo A."/>
            <person name="Liang C."/>
            <person name="Lipzen A."/>
            <person name="Lutzoni F."/>
            <person name="Magnuson J."/>
            <person name="Mondo S."/>
            <person name="Nolan M."/>
            <person name="Ohm R."/>
            <person name="Pangilinan J."/>
            <person name="Park H.-J."/>
            <person name="Ramirez L."/>
            <person name="Alfaro M."/>
            <person name="Sun H."/>
            <person name="Tritt A."/>
            <person name="Yoshinaga Y."/>
            <person name="Zwiers L.-H."/>
            <person name="Turgeon B.G."/>
            <person name="Goodwin S.B."/>
            <person name="Spatafora J.W."/>
            <person name="Crous P.W."/>
            <person name="Grigoriev I.V."/>
        </authorList>
    </citation>
    <scope>NUCLEOTIDE SEQUENCE</scope>
    <source>
        <strain evidence="2">IPT5</strain>
    </source>
</reference>
<dbReference type="PROSITE" id="PS50141">
    <property type="entry name" value="A_DEAMIN_EDITASE"/>
    <property type="match status" value="1"/>
</dbReference>